<protein>
    <submittedName>
        <fullName evidence="1">Uncharacterized protein</fullName>
    </submittedName>
</protein>
<dbReference type="AlphaFoldDB" id="F4PZX6"/>
<name>F4PZX6_CACFS</name>
<reference evidence="2" key="1">
    <citation type="journal article" date="2011" name="Genome Res.">
        <title>Phylogeny-wide analysis of social amoeba genomes highlights ancient origins for complex intercellular communication.</title>
        <authorList>
            <person name="Heidel A.J."/>
            <person name="Lawal H.M."/>
            <person name="Felder M."/>
            <person name="Schilde C."/>
            <person name="Helps N.R."/>
            <person name="Tunggal B."/>
            <person name="Rivero F."/>
            <person name="John U."/>
            <person name="Schleicher M."/>
            <person name="Eichinger L."/>
            <person name="Platzer M."/>
            <person name="Noegel A.A."/>
            <person name="Schaap P."/>
            <person name="Gloeckner G."/>
        </authorList>
    </citation>
    <scope>NUCLEOTIDE SEQUENCE [LARGE SCALE GENOMIC DNA]</scope>
    <source>
        <strain evidence="2">SH3</strain>
    </source>
</reference>
<keyword evidence="2" id="KW-1185">Reference proteome</keyword>
<evidence type="ECO:0000313" key="1">
    <source>
        <dbReference type="EMBL" id="EGG18890.1"/>
    </source>
</evidence>
<gene>
    <name evidence="1" type="ORF">DFA_02629</name>
</gene>
<proteinExistence type="predicted"/>
<evidence type="ECO:0000313" key="2">
    <source>
        <dbReference type="Proteomes" id="UP000007797"/>
    </source>
</evidence>
<dbReference type="Pfam" id="PF13270">
    <property type="entry name" value="CCDC28"/>
    <property type="match status" value="1"/>
</dbReference>
<dbReference type="RefSeq" id="XP_004357352.1">
    <property type="nucleotide sequence ID" value="XM_004357296.1"/>
</dbReference>
<dbReference type="KEGG" id="dfa:DFA_02629"/>
<dbReference type="InterPro" id="IPR025271">
    <property type="entry name" value="CCDC28"/>
</dbReference>
<dbReference type="GeneID" id="14871005"/>
<dbReference type="EMBL" id="GL883017">
    <property type="protein sequence ID" value="EGG18890.1"/>
    <property type="molecule type" value="Genomic_DNA"/>
</dbReference>
<organism evidence="1 2">
    <name type="scientific">Cavenderia fasciculata</name>
    <name type="common">Slime mold</name>
    <name type="synonym">Dictyostelium fasciculatum</name>
    <dbReference type="NCBI Taxonomy" id="261658"/>
    <lineage>
        <taxon>Eukaryota</taxon>
        <taxon>Amoebozoa</taxon>
        <taxon>Evosea</taxon>
        <taxon>Eumycetozoa</taxon>
        <taxon>Dictyostelia</taxon>
        <taxon>Acytosteliales</taxon>
        <taxon>Cavenderiaceae</taxon>
        <taxon>Cavenderia</taxon>
    </lineage>
</organism>
<accession>F4PZX6</accession>
<sequence length="116" mass="13210">MDDSSILLLNEGLMKIKKKFEAGEMKAFGHNQLKILKDFQEIRKQQAQLSMKQVSIGSERIKFHDADGIGKEEDHLNVYESVRERDEDLTKLTSNLTTLCKNIESANKVASQKEGQ</sequence>
<dbReference type="Proteomes" id="UP000007797">
    <property type="component" value="Unassembled WGS sequence"/>
</dbReference>
<dbReference type="OrthoDB" id="2419780at2759"/>
<dbReference type="OMA" id="NTICKNM"/>